<dbReference type="GO" id="GO:0008270">
    <property type="term" value="F:zinc ion binding"/>
    <property type="evidence" value="ECO:0007669"/>
    <property type="project" value="UniProtKB-KW"/>
</dbReference>
<dbReference type="Proteomes" id="UP001652626">
    <property type="component" value="Chromosome 2"/>
</dbReference>
<dbReference type="OMA" id="PRRNWPW"/>
<evidence type="ECO:0000256" key="4">
    <source>
        <dbReference type="SAM" id="MobiDB-lite"/>
    </source>
</evidence>
<feature type="region of interest" description="Disordered" evidence="4">
    <location>
        <begin position="289"/>
        <end position="338"/>
    </location>
</feature>
<dbReference type="SUPFAM" id="SSF57903">
    <property type="entry name" value="FYVE/PHD zinc finger"/>
    <property type="match status" value="1"/>
</dbReference>
<dbReference type="RefSeq" id="XP_026492671.2">
    <property type="nucleotide sequence ID" value="XM_026636886.2"/>
</dbReference>
<dbReference type="CDD" id="cd04301">
    <property type="entry name" value="NAT_SF"/>
    <property type="match status" value="1"/>
</dbReference>
<gene>
    <name evidence="7" type="primary">LOC113398244</name>
</gene>
<feature type="domain" description="N-acetyltransferase" evidence="5">
    <location>
        <begin position="536"/>
        <end position="676"/>
    </location>
</feature>
<keyword evidence="6" id="KW-1185">Reference proteome</keyword>
<evidence type="ECO:0000313" key="6">
    <source>
        <dbReference type="Proteomes" id="UP001652626"/>
    </source>
</evidence>
<evidence type="ECO:0000256" key="2">
    <source>
        <dbReference type="ARBA" id="ARBA00022771"/>
    </source>
</evidence>
<proteinExistence type="predicted"/>
<sequence length="679" mass="78641">MSTTCKYCNEPENKQDRPGLICDTCICFVHLSCLRRQGTPGDFVCDVFFDFTCADCSTDSEEQFWRNRFTWVNVLLLTLNHLSIQMQGISNHGFFHYKTHICSFVDRYWVQLFGDQFKQKKNWVGTIAGVLSVHSNLFFRSGSIALGESGWWQLQHYFSPAVAAHILQELARDRPKGGRTRNHMSLDKTIFIAKVTEMGYQDYLNHKPDRPLGKTDEGPPKKRRLDTDEHSGVSTSSFSEPFDSDMRKDYLDDAMDRENQNMTFVTAKDNFTDVESIFRGFQFTPTSQVARSDTSSLHSNKPSLHYDSDSHSSLNHTEFQSDDEKCREAKKSEAKTKKVEEKPVFRAYSLFSSLPNSTDVPWIEREPEDKKKDLVRMTEYEEVQLLKTVENLIPKVKDSNKKADLYRLKAKLALRRLKRHHHLPMFDLDKTVKLLGGYVTEDPRVVMNAERVLDRFQRSYLIDNLSGTISSTNYGTLLLSHIEPTAFRSPHSGTILKPYIRRDATTMPTWLKLRDELLRRTHRHIQDYEPPPRPTIDFSYVRPQHIAAVNSLCAQFFWPGIDLTEALQYPEFSCVVTFGRLVVGCAFLVPDAGGQAYVSFVLTRPEWRRKGLAAFMLYHLLQTCTDKDVTLHVSPTNPAIFLYQKFGFKVEELIQDFYEKYYDIDYKGCRHALFLRLVR</sequence>
<dbReference type="InterPro" id="IPR019786">
    <property type="entry name" value="Zinc_finger_PHD-type_CS"/>
</dbReference>
<dbReference type="PROSITE" id="PS51186">
    <property type="entry name" value="GNAT"/>
    <property type="match status" value="1"/>
</dbReference>
<dbReference type="InterPro" id="IPR016181">
    <property type="entry name" value="Acyl_CoA_acyltransferase"/>
</dbReference>
<dbReference type="PANTHER" id="PTHR20916:SF26">
    <property type="entry name" value="CYSTEINE-RICH PROTEIN 2-BINDING PROTEIN"/>
    <property type="match status" value="1"/>
</dbReference>
<evidence type="ECO:0000259" key="5">
    <source>
        <dbReference type="PROSITE" id="PS51186"/>
    </source>
</evidence>
<dbReference type="OrthoDB" id="4080456at2759"/>
<dbReference type="PROSITE" id="PS01359">
    <property type="entry name" value="ZF_PHD_1"/>
    <property type="match status" value="1"/>
</dbReference>
<name>A0A8B8I903_VANTA</name>
<reference evidence="7" key="2">
    <citation type="submission" date="2025-08" db="UniProtKB">
        <authorList>
            <consortium name="RefSeq"/>
        </authorList>
    </citation>
    <scope>IDENTIFICATION</scope>
    <source>
        <tissue evidence="7">Whole body</tissue>
    </source>
</reference>
<accession>A0A8B8I903</accession>
<feature type="compositionally biased region" description="Polar residues" evidence="4">
    <location>
        <begin position="289"/>
        <end position="302"/>
    </location>
</feature>
<organism evidence="6 7">
    <name type="scientific">Vanessa tameamea</name>
    <name type="common">Kamehameha butterfly</name>
    <dbReference type="NCBI Taxonomy" id="334116"/>
    <lineage>
        <taxon>Eukaryota</taxon>
        <taxon>Metazoa</taxon>
        <taxon>Ecdysozoa</taxon>
        <taxon>Arthropoda</taxon>
        <taxon>Hexapoda</taxon>
        <taxon>Insecta</taxon>
        <taxon>Pterygota</taxon>
        <taxon>Neoptera</taxon>
        <taxon>Endopterygota</taxon>
        <taxon>Lepidoptera</taxon>
        <taxon>Glossata</taxon>
        <taxon>Ditrysia</taxon>
        <taxon>Papilionoidea</taxon>
        <taxon>Nymphalidae</taxon>
        <taxon>Nymphalinae</taxon>
        <taxon>Vanessa</taxon>
    </lineage>
</organism>
<dbReference type="SUPFAM" id="SSF55729">
    <property type="entry name" value="Acyl-CoA N-acyltransferases (Nat)"/>
    <property type="match status" value="1"/>
</dbReference>
<dbReference type="Gene3D" id="3.40.630.30">
    <property type="match status" value="1"/>
</dbReference>
<feature type="region of interest" description="Disordered" evidence="4">
    <location>
        <begin position="204"/>
        <end position="244"/>
    </location>
</feature>
<dbReference type="Gene3D" id="3.90.980.20">
    <property type="match status" value="1"/>
</dbReference>
<dbReference type="PANTHER" id="PTHR20916">
    <property type="entry name" value="CYSTEINE AND GLYCINE-RICH PROTEIN 2 BINDING PROTEIN"/>
    <property type="match status" value="1"/>
</dbReference>
<dbReference type="AlphaFoldDB" id="A0A8B8I903"/>
<feature type="compositionally biased region" description="Basic and acidic residues" evidence="4">
    <location>
        <begin position="322"/>
        <end position="338"/>
    </location>
</feature>
<dbReference type="InterPro" id="IPR000182">
    <property type="entry name" value="GNAT_dom"/>
</dbReference>
<evidence type="ECO:0000256" key="3">
    <source>
        <dbReference type="ARBA" id="ARBA00022833"/>
    </source>
</evidence>
<evidence type="ECO:0000256" key="1">
    <source>
        <dbReference type="ARBA" id="ARBA00022723"/>
    </source>
</evidence>
<dbReference type="Pfam" id="PF00583">
    <property type="entry name" value="Acetyltransf_1"/>
    <property type="match status" value="1"/>
</dbReference>
<dbReference type="GeneID" id="113398244"/>
<protein>
    <submittedName>
        <fullName evidence="7">Cysteine-rich protein 2-binding protein</fullName>
    </submittedName>
</protein>
<dbReference type="GO" id="GO:0004402">
    <property type="term" value="F:histone acetyltransferase activity"/>
    <property type="evidence" value="ECO:0007669"/>
    <property type="project" value="TreeGrafter"/>
</dbReference>
<keyword evidence="3" id="KW-0862">Zinc</keyword>
<keyword evidence="1" id="KW-0479">Metal-binding</keyword>
<dbReference type="InterPro" id="IPR011011">
    <property type="entry name" value="Znf_FYVE_PHD"/>
</dbReference>
<reference evidence="6" key="1">
    <citation type="submission" date="2025-05" db="UniProtKB">
        <authorList>
            <consortium name="RefSeq"/>
        </authorList>
    </citation>
    <scope>NUCLEOTIDE SEQUENCE [LARGE SCALE GENOMIC DNA]</scope>
</reference>
<keyword evidence="2" id="KW-0863">Zinc-finger</keyword>
<feature type="compositionally biased region" description="Basic and acidic residues" evidence="4">
    <location>
        <begin position="204"/>
        <end position="231"/>
    </location>
</feature>
<evidence type="ECO:0000313" key="7">
    <source>
        <dbReference type="RefSeq" id="XP_026492671.2"/>
    </source>
</evidence>